<dbReference type="RefSeq" id="WP_101834485.1">
    <property type="nucleotide sequence ID" value="NZ_FZMO01000512.1"/>
</dbReference>
<dbReference type="PRINTS" id="PR00364">
    <property type="entry name" value="DISEASERSIST"/>
</dbReference>
<keyword evidence="3" id="KW-1185">Reference proteome</keyword>
<sequence length="1039" mass="109926">MNGIDTAVGAVFTWMVRQERHVGEQAHADTDRIVAPALGRVHDLVREALGEDDPVLARVRQEARDGREQPTDRTRRRLRLALEEAADQDPVLAAALARAAVDVGRARRQAGGRGLIGSLFHGPTAVQMGDRNNQHVHVHLPAARPAVEWPVRVGNVPPVAGLFHPRAAVDQLARAAVGAGTCQVLTGMGGVGKTQLAAHHADQVWKSGRVDALVWVTAAHREQILTGYAEAAEALFGADPADPRAAARKLLDWLVRTEERWMIVLDDVADPADLTGLWPPDTAAGQVLITTRRRDAALTGSGRVRVDLGLFTPAEAQAYVTAALAAHGRTDDPGQIQGLAADLNHLPLALAQAAAYLADSAHLDCAAYRARLADQARTLDQLAPHSLPDSQLAPVAAAWALSIDRANTLRPRGLAGPLLELAAVLDPNGIPTQVLTSPPARTYLAAHRRPPGDDGGDAAGDHLPVDAQDAADAVACLCLLSLAEHTPTPGGGLLRVHQLIQRAVRDRLAPDRLAEVARVAGDGLLAVWPRVESDPGHAQILRANTNAVHTTAAQGLWNPGVHPVLFHAGTSLGQSGLATTAAGYFDRLCATARRTLGPDHPDTLASRHNLASWRGQAGDAAAAAVAFDRLLADCLRVLGPDHPHTLTARHNLAFMRGRAGDAAGAAAAFQALLADRLRLLGPEHPDTLAARGNLARSRGESGDVAGAVAASATLLADRLRLLGPDHPATLITRHELAHWRGQAGDSAGAAAALTTILADQLRILGADHPHTLTTRHELAHWRGRAGDATGAAAAFDRLLADRLRILGPDHPDIVSTRAGQARWRGEAGDAAGAAAATQTLLADQLRTLGPEHPDTLTTRHNRAYWQGEQGDAAGAVAAFEALLADRLRILGPDHPDTLTTRHELARWRGTSGDAAGAVAAFEALLADQLRILGPDHSDTLTTRHHLCRWLGQAGDAAGAAAATETLLADRRRILGPDHPDTLMMRGNLAAFYWQAGRAAEAMTLLERVITDFTRVLGAEHPNTVAIAGVLHRWQADTRS</sequence>
<dbReference type="Proteomes" id="UP000234331">
    <property type="component" value="Unassembled WGS sequence"/>
</dbReference>
<dbReference type="InterPro" id="IPR027417">
    <property type="entry name" value="P-loop_NTPase"/>
</dbReference>
<dbReference type="InterPro" id="IPR011990">
    <property type="entry name" value="TPR-like_helical_dom_sf"/>
</dbReference>
<evidence type="ECO:0000313" key="2">
    <source>
        <dbReference type="EMBL" id="SNQ50910.1"/>
    </source>
</evidence>
<evidence type="ECO:0000313" key="3">
    <source>
        <dbReference type="Proteomes" id="UP000234331"/>
    </source>
</evidence>
<accession>A0A2I2KZ38</accession>
<gene>
    <name evidence="2" type="ORF">FRACA_560028</name>
</gene>
<reference evidence="2 3" key="1">
    <citation type="submission" date="2017-06" db="EMBL/GenBank/DDBJ databases">
        <authorList>
            <person name="Kim H.J."/>
            <person name="Triplett B.A."/>
        </authorList>
    </citation>
    <scope>NUCLEOTIDE SEQUENCE [LARGE SCALE GENOMIC DNA]</scope>
    <source>
        <strain evidence="2">FRACA_ARgP5</strain>
    </source>
</reference>
<organism evidence="2 3">
    <name type="scientific">Frankia canadensis</name>
    <dbReference type="NCBI Taxonomy" id="1836972"/>
    <lineage>
        <taxon>Bacteria</taxon>
        <taxon>Bacillati</taxon>
        <taxon>Actinomycetota</taxon>
        <taxon>Actinomycetes</taxon>
        <taxon>Frankiales</taxon>
        <taxon>Frankiaceae</taxon>
        <taxon>Frankia</taxon>
    </lineage>
</organism>
<feature type="domain" description="NB-ARC" evidence="1">
    <location>
        <begin position="184"/>
        <end position="299"/>
    </location>
</feature>
<dbReference type="Gene3D" id="3.40.50.300">
    <property type="entry name" value="P-loop containing nucleotide triphosphate hydrolases"/>
    <property type="match status" value="1"/>
</dbReference>
<evidence type="ECO:0000259" key="1">
    <source>
        <dbReference type="Pfam" id="PF00931"/>
    </source>
</evidence>
<dbReference type="Pfam" id="PF13374">
    <property type="entry name" value="TPR_10"/>
    <property type="match status" value="9"/>
</dbReference>
<dbReference type="SUPFAM" id="SSF48452">
    <property type="entry name" value="TPR-like"/>
    <property type="match status" value="3"/>
</dbReference>
<dbReference type="EMBL" id="FZMO01000512">
    <property type="protein sequence ID" value="SNQ50910.1"/>
    <property type="molecule type" value="Genomic_DNA"/>
</dbReference>
<dbReference type="GO" id="GO:0043531">
    <property type="term" value="F:ADP binding"/>
    <property type="evidence" value="ECO:0007669"/>
    <property type="project" value="InterPro"/>
</dbReference>
<dbReference type="AlphaFoldDB" id="A0A2I2KZ38"/>
<dbReference type="PANTHER" id="PTHR46082:SF6">
    <property type="entry name" value="AAA+ ATPASE DOMAIN-CONTAINING PROTEIN-RELATED"/>
    <property type="match status" value="1"/>
</dbReference>
<dbReference type="Gene3D" id="1.25.40.10">
    <property type="entry name" value="Tetratricopeptide repeat domain"/>
    <property type="match status" value="2"/>
</dbReference>
<dbReference type="InterPro" id="IPR053137">
    <property type="entry name" value="NLR-like"/>
</dbReference>
<proteinExistence type="predicted"/>
<dbReference type="PANTHER" id="PTHR46082">
    <property type="entry name" value="ATP/GTP-BINDING PROTEIN-RELATED"/>
    <property type="match status" value="1"/>
</dbReference>
<dbReference type="NCBIfam" id="NF040586">
    <property type="entry name" value="FxSxx_TPR"/>
    <property type="match status" value="1"/>
</dbReference>
<name>A0A2I2KZ38_9ACTN</name>
<protein>
    <submittedName>
        <fullName evidence="2">NB-ARC domain protein</fullName>
    </submittedName>
</protein>
<dbReference type="InterPro" id="IPR002182">
    <property type="entry name" value="NB-ARC"/>
</dbReference>
<dbReference type="SUPFAM" id="SSF52540">
    <property type="entry name" value="P-loop containing nucleoside triphosphate hydrolases"/>
    <property type="match status" value="1"/>
</dbReference>
<dbReference type="Pfam" id="PF00931">
    <property type="entry name" value="NB-ARC"/>
    <property type="match status" value="1"/>
</dbReference>